<evidence type="ECO:0000256" key="13">
    <source>
        <dbReference type="ARBA" id="ARBA00023146"/>
    </source>
</evidence>
<dbReference type="PANTHER" id="PTHR11586">
    <property type="entry name" value="TRNA-AMINOACYLATION COFACTOR ARC1 FAMILY MEMBER"/>
    <property type="match status" value="1"/>
</dbReference>
<evidence type="ECO:0000256" key="6">
    <source>
        <dbReference type="ARBA" id="ARBA00022490"/>
    </source>
</evidence>
<dbReference type="GO" id="GO:0006412">
    <property type="term" value="P:translation"/>
    <property type="evidence" value="ECO:0007669"/>
    <property type="project" value="UniProtKB-KW"/>
</dbReference>
<dbReference type="InterPro" id="IPR051270">
    <property type="entry name" value="Tyrosine-tRNA_ligase_regulator"/>
</dbReference>
<keyword evidence="13" id="KW-0030">Aminoacyl-tRNA synthetase</keyword>
<dbReference type="InterPro" id="IPR012340">
    <property type="entry name" value="NA-bd_OB-fold"/>
</dbReference>
<evidence type="ECO:0000313" key="19">
    <source>
        <dbReference type="Proteomes" id="UP000178841"/>
    </source>
</evidence>
<feature type="domain" description="TRNA-binding" evidence="17">
    <location>
        <begin position="10"/>
        <end position="112"/>
    </location>
</feature>
<evidence type="ECO:0000256" key="14">
    <source>
        <dbReference type="ARBA" id="ARBA00030904"/>
    </source>
</evidence>
<dbReference type="Proteomes" id="UP000178841">
    <property type="component" value="Unassembled WGS sequence"/>
</dbReference>
<evidence type="ECO:0000256" key="8">
    <source>
        <dbReference type="ARBA" id="ARBA00022598"/>
    </source>
</evidence>
<evidence type="ECO:0000256" key="4">
    <source>
        <dbReference type="ARBA" id="ARBA00012838"/>
    </source>
</evidence>
<evidence type="ECO:0000256" key="5">
    <source>
        <dbReference type="ARBA" id="ARBA00018753"/>
    </source>
</evidence>
<evidence type="ECO:0000256" key="9">
    <source>
        <dbReference type="ARBA" id="ARBA00022741"/>
    </source>
</evidence>
<keyword evidence="12" id="KW-0648">Protein biosynthesis</keyword>
<keyword evidence="6" id="KW-0963">Cytoplasm</keyword>
<evidence type="ECO:0000256" key="3">
    <source>
        <dbReference type="ARBA" id="ARBA00011738"/>
    </source>
</evidence>
<keyword evidence="8" id="KW-0436">Ligase</keyword>
<accession>A0A1G2CS93</accession>
<comment type="catalytic activity">
    <reaction evidence="15">
        <text>tRNA(Met) + L-methionine + ATP = L-methionyl-tRNA(Met) + AMP + diphosphate</text>
        <dbReference type="Rhea" id="RHEA:13481"/>
        <dbReference type="Rhea" id="RHEA-COMP:9667"/>
        <dbReference type="Rhea" id="RHEA-COMP:9698"/>
        <dbReference type="ChEBI" id="CHEBI:30616"/>
        <dbReference type="ChEBI" id="CHEBI:33019"/>
        <dbReference type="ChEBI" id="CHEBI:57844"/>
        <dbReference type="ChEBI" id="CHEBI:78442"/>
        <dbReference type="ChEBI" id="CHEBI:78530"/>
        <dbReference type="ChEBI" id="CHEBI:456215"/>
        <dbReference type="EC" id="6.1.1.10"/>
    </reaction>
</comment>
<keyword evidence="9" id="KW-0547">Nucleotide-binding</keyword>
<comment type="caution">
    <text evidence="18">The sequence shown here is derived from an EMBL/GenBank/DDBJ whole genome shotgun (WGS) entry which is preliminary data.</text>
</comment>
<dbReference type="STRING" id="1798657.A2648_00495"/>
<dbReference type="GO" id="GO:0000049">
    <property type="term" value="F:tRNA binding"/>
    <property type="evidence" value="ECO:0007669"/>
    <property type="project" value="UniProtKB-UniRule"/>
</dbReference>
<dbReference type="GO" id="GO:0005737">
    <property type="term" value="C:cytoplasm"/>
    <property type="evidence" value="ECO:0007669"/>
    <property type="project" value="UniProtKB-SubCell"/>
</dbReference>
<evidence type="ECO:0000256" key="16">
    <source>
        <dbReference type="PROSITE-ProRule" id="PRU00209"/>
    </source>
</evidence>
<dbReference type="PANTHER" id="PTHR11586:SF37">
    <property type="entry name" value="TRNA-BINDING DOMAIN-CONTAINING PROTEIN"/>
    <property type="match status" value="1"/>
</dbReference>
<dbReference type="EMBL" id="MHLH01000009">
    <property type="protein sequence ID" value="OGZ04264.1"/>
    <property type="molecule type" value="Genomic_DNA"/>
</dbReference>
<evidence type="ECO:0000259" key="17">
    <source>
        <dbReference type="PROSITE" id="PS50886"/>
    </source>
</evidence>
<dbReference type="AlphaFoldDB" id="A0A1G2CS93"/>
<name>A0A1G2CS93_9BACT</name>
<dbReference type="Gene3D" id="2.40.50.140">
    <property type="entry name" value="Nucleic acid-binding proteins"/>
    <property type="match status" value="1"/>
</dbReference>
<dbReference type="EC" id="6.1.1.10" evidence="4"/>
<comment type="subcellular location">
    <subcellularLocation>
        <location evidence="2">Cytoplasm</location>
    </subcellularLocation>
</comment>
<evidence type="ECO:0000256" key="10">
    <source>
        <dbReference type="ARBA" id="ARBA00022840"/>
    </source>
</evidence>
<keyword evidence="11 16" id="KW-0694">RNA-binding</keyword>
<evidence type="ECO:0000256" key="15">
    <source>
        <dbReference type="ARBA" id="ARBA00047364"/>
    </source>
</evidence>
<comment type="function">
    <text evidence="1">Is required not only for elongation of protein synthesis but also for the initiation of all mRNA translation through initiator tRNA(fMet) aminoacylation.</text>
</comment>
<dbReference type="InterPro" id="IPR002547">
    <property type="entry name" value="tRNA-bd_dom"/>
</dbReference>
<dbReference type="GO" id="GO:0004825">
    <property type="term" value="F:methionine-tRNA ligase activity"/>
    <property type="evidence" value="ECO:0007669"/>
    <property type="project" value="UniProtKB-EC"/>
</dbReference>
<evidence type="ECO:0000256" key="2">
    <source>
        <dbReference type="ARBA" id="ARBA00004496"/>
    </source>
</evidence>
<dbReference type="PROSITE" id="PS50886">
    <property type="entry name" value="TRBD"/>
    <property type="match status" value="1"/>
</dbReference>
<gene>
    <name evidence="18" type="ORF">A2648_00495</name>
</gene>
<keyword evidence="10" id="KW-0067">ATP-binding</keyword>
<dbReference type="FunFam" id="2.40.50.140:FF:000042">
    <property type="entry name" value="Methionine--tRNA ligase"/>
    <property type="match status" value="1"/>
</dbReference>
<reference evidence="18 19" key="1">
    <citation type="journal article" date="2016" name="Nat. Commun.">
        <title>Thousands of microbial genomes shed light on interconnected biogeochemical processes in an aquifer system.</title>
        <authorList>
            <person name="Anantharaman K."/>
            <person name="Brown C.T."/>
            <person name="Hug L.A."/>
            <person name="Sharon I."/>
            <person name="Castelle C.J."/>
            <person name="Probst A.J."/>
            <person name="Thomas B.C."/>
            <person name="Singh A."/>
            <person name="Wilkins M.J."/>
            <person name="Karaoz U."/>
            <person name="Brodie E.L."/>
            <person name="Williams K.H."/>
            <person name="Hubbard S.S."/>
            <person name="Banfield J.F."/>
        </authorList>
    </citation>
    <scope>NUCLEOTIDE SEQUENCE [LARGE SCALE GENOMIC DNA]</scope>
</reference>
<evidence type="ECO:0000256" key="11">
    <source>
        <dbReference type="ARBA" id="ARBA00022884"/>
    </source>
</evidence>
<evidence type="ECO:0000256" key="1">
    <source>
        <dbReference type="ARBA" id="ARBA00003314"/>
    </source>
</evidence>
<dbReference type="SUPFAM" id="SSF50249">
    <property type="entry name" value="Nucleic acid-binding proteins"/>
    <property type="match status" value="1"/>
</dbReference>
<evidence type="ECO:0000256" key="7">
    <source>
        <dbReference type="ARBA" id="ARBA00022555"/>
    </source>
</evidence>
<dbReference type="GO" id="GO:0005524">
    <property type="term" value="F:ATP binding"/>
    <property type="evidence" value="ECO:0007669"/>
    <property type="project" value="UniProtKB-KW"/>
</dbReference>
<dbReference type="Pfam" id="PF01588">
    <property type="entry name" value="tRNA_bind"/>
    <property type="match status" value="1"/>
</dbReference>
<sequence>MTKPEITIDDFKKLDIRIGTIISVEVIPDADKLLKLQINLGEKSLRQILAGIREYVGDPMRLVGLQIPVLTNLAPRTIRGLESNGMILAGSADGAFALIHPEINLPNGSEIR</sequence>
<proteinExistence type="predicted"/>
<evidence type="ECO:0000313" key="18">
    <source>
        <dbReference type="EMBL" id="OGZ04264.1"/>
    </source>
</evidence>
<comment type="subunit">
    <text evidence="3">Homodimer.</text>
</comment>
<protein>
    <recommendedName>
        <fullName evidence="5">Methionine--tRNA ligase</fullName>
        <ecNumber evidence="4">6.1.1.10</ecNumber>
    </recommendedName>
    <alternativeName>
        <fullName evidence="14">Methionyl-tRNA synthetase</fullName>
    </alternativeName>
</protein>
<keyword evidence="7 16" id="KW-0820">tRNA-binding</keyword>
<evidence type="ECO:0000256" key="12">
    <source>
        <dbReference type="ARBA" id="ARBA00022917"/>
    </source>
</evidence>
<organism evidence="18 19">
    <name type="scientific">Candidatus Lloydbacteria bacterium RIFCSPHIGHO2_01_FULL_41_20</name>
    <dbReference type="NCBI Taxonomy" id="1798657"/>
    <lineage>
        <taxon>Bacteria</taxon>
        <taxon>Candidatus Lloydiibacteriota</taxon>
    </lineage>
</organism>